<keyword evidence="1" id="KW-0812">Transmembrane</keyword>
<comment type="caution">
    <text evidence="2">The sequence shown here is derived from an EMBL/GenBank/DDBJ whole genome shotgun (WGS) entry which is preliminary data.</text>
</comment>
<dbReference type="RefSeq" id="WP_268261840.1">
    <property type="nucleotide sequence ID" value="NZ_JALQCX010000015.1"/>
</dbReference>
<reference evidence="2 3" key="1">
    <citation type="journal article" date="2022" name="Int. J. Syst. Evol. Microbiol.">
        <title>Pseudomonas aegrilactucae sp. nov. and Pseudomonas morbosilactucae sp. nov., pathogens causing bacterial rot of lettuce in Japan.</title>
        <authorList>
            <person name="Sawada H."/>
            <person name="Fujikawa T."/>
            <person name="Satou M."/>
        </authorList>
    </citation>
    <scope>NUCLEOTIDE SEQUENCE [LARGE SCALE GENOMIC DNA]</scope>
    <source>
        <strain evidence="2 3">MAFF 302046</strain>
    </source>
</reference>
<evidence type="ECO:0000256" key="1">
    <source>
        <dbReference type="SAM" id="Phobius"/>
    </source>
</evidence>
<keyword evidence="1" id="KW-0472">Membrane</keyword>
<keyword evidence="3" id="KW-1185">Reference proteome</keyword>
<keyword evidence="1" id="KW-1133">Transmembrane helix</keyword>
<sequence>MQKLWLLIKGQGFMALLALVGFGLAIYTAFFYEKKPHLIFTASQPAKVFDIHQPIGGLEISYAGESLRGGQNNLWVMTVVLRNEGNAEVRIGDYDDRDPVGLALKNGQLLEQPTVQSESIYISKNLDLTRDNNSVHFSPIIIEPGESLTFNLLVLGNDAIKPKIIPTGKIAGMSEIDVRSSEDKTKSGVIKDLFYAERWWVQGLRGLAYTFLFFVGILIIAAIPQVFAIPFQAHRDKKKEN</sequence>
<dbReference type="EMBL" id="JALQCX010000015">
    <property type="protein sequence ID" value="MCK9814475.1"/>
    <property type="molecule type" value="Genomic_DNA"/>
</dbReference>
<feature type="transmembrane region" description="Helical" evidence="1">
    <location>
        <begin position="12"/>
        <end position="32"/>
    </location>
</feature>
<proteinExistence type="predicted"/>
<name>A0ABT0JF09_9PSED</name>
<evidence type="ECO:0000313" key="2">
    <source>
        <dbReference type="EMBL" id="MCK9814475.1"/>
    </source>
</evidence>
<dbReference type="Proteomes" id="UP001155163">
    <property type="component" value="Unassembled WGS sequence"/>
</dbReference>
<evidence type="ECO:0000313" key="3">
    <source>
        <dbReference type="Proteomes" id="UP001155163"/>
    </source>
</evidence>
<reference evidence="2 3" key="2">
    <citation type="journal article" date="2023" name="Plant Pathol.">
        <title>Dismantling and reorganizing Pseudomonas marginalis sensu#lato.</title>
        <authorList>
            <person name="Sawada H."/>
            <person name="Fujikawa T."/>
            <person name="Satou M."/>
        </authorList>
    </citation>
    <scope>NUCLEOTIDE SEQUENCE [LARGE SCALE GENOMIC DNA]</scope>
    <source>
        <strain evidence="2 3">MAFF 302046</strain>
    </source>
</reference>
<protein>
    <submittedName>
        <fullName evidence="2">Uncharacterized protein</fullName>
    </submittedName>
</protein>
<feature type="transmembrane region" description="Helical" evidence="1">
    <location>
        <begin position="207"/>
        <end position="229"/>
    </location>
</feature>
<gene>
    <name evidence="2" type="ORF">M1B35_10115</name>
</gene>
<organism evidence="2 3">
    <name type="scientific">Pseudomonas morbosilactucae</name>
    <dbReference type="NCBI Taxonomy" id="2938197"/>
    <lineage>
        <taxon>Bacteria</taxon>
        <taxon>Pseudomonadati</taxon>
        <taxon>Pseudomonadota</taxon>
        <taxon>Gammaproteobacteria</taxon>
        <taxon>Pseudomonadales</taxon>
        <taxon>Pseudomonadaceae</taxon>
        <taxon>Pseudomonas</taxon>
    </lineage>
</organism>
<accession>A0ABT0JF09</accession>